<dbReference type="Proteomes" id="UP001583177">
    <property type="component" value="Unassembled WGS sequence"/>
</dbReference>
<evidence type="ECO:0000313" key="2">
    <source>
        <dbReference type="EMBL" id="KAL1863987.1"/>
    </source>
</evidence>
<reference evidence="2 3" key="1">
    <citation type="journal article" date="2024" name="IMA Fungus">
        <title>IMA Genome - F19 : A genome assembly and annotation guide to empower mycologists, including annotated draft genome sequences of Ceratocystis pirilliformis, Diaporthe australafricana, Fusarium ophioides, Paecilomyces lecythidis, and Sporothrix stenoceras.</title>
        <authorList>
            <person name="Aylward J."/>
            <person name="Wilson A.M."/>
            <person name="Visagie C.M."/>
            <person name="Spraker J."/>
            <person name="Barnes I."/>
            <person name="Buitendag C."/>
            <person name="Ceriani C."/>
            <person name="Del Mar Angel L."/>
            <person name="du Plessis D."/>
            <person name="Fuchs T."/>
            <person name="Gasser K."/>
            <person name="Kramer D."/>
            <person name="Li W."/>
            <person name="Munsamy K."/>
            <person name="Piso A."/>
            <person name="Price J.L."/>
            <person name="Sonnekus B."/>
            <person name="Thomas C."/>
            <person name="van der Nest A."/>
            <person name="van Dijk A."/>
            <person name="van Heerden A."/>
            <person name="van Vuuren N."/>
            <person name="Yilmaz N."/>
            <person name="Duong T.A."/>
            <person name="van der Merwe N.A."/>
            <person name="Wingfield M.J."/>
            <person name="Wingfield B.D."/>
        </authorList>
    </citation>
    <scope>NUCLEOTIDE SEQUENCE [LARGE SCALE GENOMIC DNA]</scope>
    <source>
        <strain evidence="2 3">CMW 18300</strain>
    </source>
</reference>
<protein>
    <submittedName>
        <fullName evidence="2">Uncharacterized protein</fullName>
    </submittedName>
</protein>
<keyword evidence="3" id="KW-1185">Reference proteome</keyword>
<evidence type="ECO:0000256" key="1">
    <source>
        <dbReference type="SAM" id="MobiDB-lite"/>
    </source>
</evidence>
<feature type="compositionally biased region" description="Basic and acidic residues" evidence="1">
    <location>
        <begin position="244"/>
        <end position="265"/>
    </location>
</feature>
<organism evidence="2 3">
    <name type="scientific">Diaporthe australafricana</name>
    <dbReference type="NCBI Taxonomy" id="127596"/>
    <lineage>
        <taxon>Eukaryota</taxon>
        <taxon>Fungi</taxon>
        <taxon>Dikarya</taxon>
        <taxon>Ascomycota</taxon>
        <taxon>Pezizomycotina</taxon>
        <taxon>Sordariomycetes</taxon>
        <taxon>Sordariomycetidae</taxon>
        <taxon>Diaporthales</taxon>
        <taxon>Diaporthaceae</taxon>
        <taxon>Diaporthe</taxon>
    </lineage>
</organism>
<feature type="compositionally biased region" description="Basic and acidic residues" evidence="1">
    <location>
        <begin position="129"/>
        <end position="158"/>
    </location>
</feature>
<feature type="region of interest" description="Disordered" evidence="1">
    <location>
        <begin position="59"/>
        <end position="83"/>
    </location>
</feature>
<name>A0ABR3WK08_9PEZI</name>
<comment type="caution">
    <text evidence="2">The sequence shown here is derived from an EMBL/GenBank/DDBJ whole genome shotgun (WGS) entry which is preliminary data.</text>
</comment>
<dbReference type="EMBL" id="JAWRVE010000072">
    <property type="protein sequence ID" value="KAL1863987.1"/>
    <property type="molecule type" value="Genomic_DNA"/>
</dbReference>
<evidence type="ECO:0000313" key="3">
    <source>
        <dbReference type="Proteomes" id="UP001583177"/>
    </source>
</evidence>
<accession>A0ABR3WK08</accession>
<feature type="compositionally biased region" description="Basic and acidic residues" evidence="1">
    <location>
        <begin position="173"/>
        <end position="211"/>
    </location>
</feature>
<sequence>MAPNNITHGARKRIDYRAGWSLNEPIVIDEVEEVSPAKVVKKSHIALDDMRKLREMNLAQSRGAKTSSATGRLSEDDEDAEETHTRVLKRARHNHNLASGYAMTLQEEETGGSFGANLSAMWREVDRQRDAAKQLEDAKEQAQQQAKRDQFLEAESRESHRRSRMASTLKLMQQDHDRRRQASVELQRAKEQERMDEEREREREAEAEKAKQRSIAEANLRALWQIRDEDDTRARRMGAGQLSERGRLRVQERREAQAREAARRG</sequence>
<proteinExistence type="predicted"/>
<gene>
    <name evidence="2" type="ORF">Daus18300_007952</name>
</gene>
<feature type="compositionally biased region" description="Polar residues" evidence="1">
    <location>
        <begin position="59"/>
        <end position="71"/>
    </location>
</feature>
<feature type="region of interest" description="Disordered" evidence="1">
    <location>
        <begin position="228"/>
        <end position="265"/>
    </location>
</feature>
<feature type="region of interest" description="Disordered" evidence="1">
    <location>
        <begin position="129"/>
        <end position="214"/>
    </location>
</feature>